<gene>
    <name evidence="1" type="ORF">ACFSTG_13510</name>
</gene>
<accession>A0ABW5J0B4</accession>
<proteinExistence type="predicted"/>
<protein>
    <submittedName>
        <fullName evidence="1">Uncharacterized protein</fullName>
    </submittedName>
</protein>
<dbReference type="Proteomes" id="UP001597468">
    <property type="component" value="Unassembled WGS sequence"/>
</dbReference>
<evidence type="ECO:0000313" key="1">
    <source>
        <dbReference type="EMBL" id="MFD2518919.1"/>
    </source>
</evidence>
<dbReference type="RefSeq" id="WP_380754015.1">
    <property type="nucleotide sequence ID" value="NZ_JBHULT010000011.1"/>
</dbReference>
<reference evidence="2" key="1">
    <citation type="journal article" date="2019" name="Int. J. Syst. Evol. Microbiol.">
        <title>The Global Catalogue of Microorganisms (GCM) 10K type strain sequencing project: providing services to taxonomists for standard genome sequencing and annotation.</title>
        <authorList>
            <consortium name="The Broad Institute Genomics Platform"/>
            <consortium name="The Broad Institute Genome Sequencing Center for Infectious Disease"/>
            <person name="Wu L."/>
            <person name="Ma J."/>
        </authorList>
    </citation>
    <scope>NUCLEOTIDE SEQUENCE [LARGE SCALE GENOMIC DNA]</scope>
    <source>
        <strain evidence="2">KCTC 42585</strain>
    </source>
</reference>
<keyword evidence="2" id="KW-1185">Reference proteome</keyword>
<dbReference type="EMBL" id="JBHULT010000011">
    <property type="protein sequence ID" value="MFD2518919.1"/>
    <property type="molecule type" value="Genomic_DNA"/>
</dbReference>
<evidence type="ECO:0000313" key="2">
    <source>
        <dbReference type="Proteomes" id="UP001597468"/>
    </source>
</evidence>
<name>A0ABW5J0B4_9FLAO</name>
<sequence>MDNFKSLSNRGDEVTYDHLYILTRHWKQDIEFYLQDLKFLQRLIGKYSIWIKLSENAEAVNKLSAGLLKLIEEGKALSGEIEQHLNVLKALVSNEQEVKDRENLTSLHITLENEFADFVRNFRNNRLEVFKISEQVMDSENISLS</sequence>
<comment type="caution">
    <text evidence="1">The sequence shown here is derived from an EMBL/GenBank/DDBJ whole genome shotgun (WGS) entry which is preliminary data.</text>
</comment>
<organism evidence="1 2">
    <name type="scientific">Salinimicrobium flavum</name>
    <dbReference type="NCBI Taxonomy" id="1737065"/>
    <lineage>
        <taxon>Bacteria</taxon>
        <taxon>Pseudomonadati</taxon>
        <taxon>Bacteroidota</taxon>
        <taxon>Flavobacteriia</taxon>
        <taxon>Flavobacteriales</taxon>
        <taxon>Flavobacteriaceae</taxon>
        <taxon>Salinimicrobium</taxon>
    </lineage>
</organism>